<sequence>MKTNETTTRLRTDARALGLSNDTIDDLFEWAMPRHIDAVARMLAREIEHRETGERQRLLRRAKFPVMKSLDGYDYTRAHARRLRRRTAH</sequence>
<proteinExistence type="predicted"/>
<dbReference type="AlphaFoldDB" id="A0A4S4F754"/>
<reference evidence="1 2" key="1">
    <citation type="submission" date="2019-04" db="EMBL/GenBank/DDBJ databases">
        <title>Microbes associate with the intestines of laboratory mice.</title>
        <authorList>
            <person name="Navarre W."/>
            <person name="Wong E."/>
            <person name="Huang K.C."/>
            <person name="Tropini C."/>
            <person name="Ng K."/>
            <person name="Yu B."/>
        </authorList>
    </citation>
    <scope>NUCLEOTIDE SEQUENCE [LARGE SCALE GENOMIC DNA]</scope>
    <source>
        <strain evidence="1 2">NM87_A27A</strain>
    </source>
</reference>
<organism evidence="1 2">
    <name type="scientific">Bifidobacterium pseudolongum</name>
    <dbReference type="NCBI Taxonomy" id="1694"/>
    <lineage>
        <taxon>Bacteria</taxon>
        <taxon>Bacillati</taxon>
        <taxon>Actinomycetota</taxon>
        <taxon>Actinomycetes</taxon>
        <taxon>Bifidobacteriales</taxon>
        <taxon>Bifidobacteriaceae</taxon>
        <taxon>Bifidobacterium</taxon>
    </lineage>
</organism>
<dbReference type="EMBL" id="SSTF01000013">
    <property type="protein sequence ID" value="THG25660.1"/>
    <property type="molecule type" value="Genomic_DNA"/>
</dbReference>
<dbReference type="Proteomes" id="UP000306798">
    <property type="component" value="Unassembled WGS sequence"/>
</dbReference>
<protein>
    <submittedName>
        <fullName evidence="1">Uncharacterized protein</fullName>
    </submittedName>
</protein>
<evidence type="ECO:0000313" key="2">
    <source>
        <dbReference type="Proteomes" id="UP000306798"/>
    </source>
</evidence>
<name>A0A4S4F754_9BIFI</name>
<evidence type="ECO:0000313" key="1">
    <source>
        <dbReference type="EMBL" id="THG25660.1"/>
    </source>
</evidence>
<dbReference type="RefSeq" id="WP_136511276.1">
    <property type="nucleotide sequence ID" value="NZ_SSTF01000013.1"/>
</dbReference>
<gene>
    <name evidence="1" type="ORF">E5991_05025</name>
</gene>
<comment type="caution">
    <text evidence="1">The sequence shown here is derived from an EMBL/GenBank/DDBJ whole genome shotgun (WGS) entry which is preliminary data.</text>
</comment>
<accession>A0A4S4F754</accession>